<proteinExistence type="predicted"/>
<reference evidence="2" key="1">
    <citation type="submission" date="2014-11" db="EMBL/GenBank/DDBJ databases">
        <authorList>
            <person name="Amaro Gonzalez C."/>
        </authorList>
    </citation>
    <scope>NUCLEOTIDE SEQUENCE</scope>
</reference>
<evidence type="ECO:0000256" key="1">
    <source>
        <dbReference type="SAM" id="SignalP"/>
    </source>
</evidence>
<protein>
    <submittedName>
        <fullName evidence="2">Uncharacterized protein</fullName>
    </submittedName>
</protein>
<sequence length="63" mass="7211">MVTLVFTMSLFIVNCSYASIPPNSQSNKYDAHMRGRLCYEKQSSASRHKSIGFSKILDRYSNM</sequence>
<dbReference type="AlphaFoldDB" id="A0A0E9X4K9"/>
<reference evidence="2" key="2">
    <citation type="journal article" date="2015" name="Fish Shellfish Immunol.">
        <title>Early steps in the European eel (Anguilla anguilla)-Vibrio vulnificus interaction in the gills: Role of the RtxA13 toxin.</title>
        <authorList>
            <person name="Callol A."/>
            <person name="Pajuelo D."/>
            <person name="Ebbesson L."/>
            <person name="Teles M."/>
            <person name="MacKenzie S."/>
            <person name="Amaro C."/>
        </authorList>
    </citation>
    <scope>NUCLEOTIDE SEQUENCE</scope>
</reference>
<keyword evidence="1" id="KW-0732">Signal</keyword>
<evidence type="ECO:0000313" key="2">
    <source>
        <dbReference type="EMBL" id="JAH97672.1"/>
    </source>
</evidence>
<dbReference type="EMBL" id="GBXM01010905">
    <property type="protein sequence ID" value="JAH97672.1"/>
    <property type="molecule type" value="Transcribed_RNA"/>
</dbReference>
<organism evidence="2">
    <name type="scientific">Anguilla anguilla</name>
    <name type="common">European freshwater eel</name>
    <name type="synonym">Muraena anguilla</name>
    <dbReference type="NCBI Taxonomy" id="7936"/>
    <lineage>
        <taxon>Eukaryota</taxon>
        <taxon>Metazoa</taxon>
        <taxon>Chordata</taxon>
        <taxon>Craniata</taxon>
        <taxon>Vertebrata</taxon>
        <taxon>Euteleostomi</taxon>
        <taxon>Actinopterygii</taxon>
        <taxon>Neopterygii</taxon>
        <taxon>Teleostei</taxon>
        <taxon>Anguilliformes</taxon>
        <taxon>Anguillidae</taxon>
        <taxon>Anguilla</taxon>
    </lineage>
</organism>
<feature type="chain" id="PRO_5002435017" evidence="1">
    <location>
        <begin position="19"/>
        <end position="63"/>
    </location>
</feature>
<name>A0A0E9X4K9_ANGAN</name>
<accession>A0A0E9X4K9</accession>
<feature type="signal peptide" evidence="1">
    <location>
        <begin position="1"/>
        <end position="18"/>
    </location>
</feature>